<evidence type="ECO:0000313" key="1">
    <source>
        <dbReference type="EMBL" id="KAG2954663.1"/>
    </source>
</evidence>
<dbReference type="Proteomes" id="UP000736787">
    <property type="component" value="Unassembled WGS sequence"/>
</dbReference>
<protein>
    <submittedName>
        <fullName evidence="1">Uncharacterized protein</fullName>
    </submittedName>
</protein>
<dbReference type="VEuPathDB" id="FungiDB:PC110_g10585"/>
<reference evidence="1" key="1">
    <citation type="submission" date="2018-10" db="EMBL/GenBank/DDBJ databases">
        <title>Effector identification in a new, highly contiguous assembly of the strawberry crown rot pathogen Phytophthora cactorum.</title>
        <authorList>
            <person name="Armitage A.D."/>
            <person name="Nellist C.F."/>
            <person name="Bates H."/>
            <person name="Vickerstaff R.J."/>
            <person name="Harrison R.J."/>
        </authorList>
    </citation>
    <scope>NUCLEOTIDE SEQUENCE</scope>
    <source>
        <strain evidence="1">4040</strain>
    </source>
</reference>
<comment type="caution">
    <text evidence="1">The sequence shown here is derived from an EMBL/GenBank/DDBJ whole genome shotgun (WGS) entry which is preliminary data.</text>
</comment>
<name>A0A8T1LQ72_9STRA</name>
<accession>A0A8T1LQ72</accession>
<evidence type="ECO:0000313" key="2">
    <source>
        <dbReference type="Proteomes" id="UP000736787"/>
    </source>
</evidence>
<dbReference type="EMBL" id="RCMK01000011">
    <property type="protein sequence ID" value="KAG2954663.1"/>
    <property type="molecule type" value="Genomic_DNA"/>
</dbReference>
<dbReference type="AlphaFoldDB" id="A0A8T1LQ72"/>
<sequence length="60" mass="6953">MLYTKTTNGVLNQGPLSLSWSHLLPKSKAVFGAQPQAEWKRLHERLIVIFESILIFMWAR</sequence>
<gene>
    <name evidence="1" type="ORF">PC117_g1063</name>
</gene>
<organism evidence="1 2">
    <name type="scientific">Phytophthora cactorum</name>
    <dbReference type="NCBI Taxonomy" id="29920"/>
    <lineage>
        <taxon>Eukaryota</taxon>
        <taxon>Sar</taxon>
        <taxon>Stramenopiles</taxon>
        <taxon>Oomycota</taxon>
        <taxon>Peronosporomycetes</taxon>
        <taxon>Peronosporales</taxon>
        <taxon>Peronosporaceae</taxon>
        <taxon>Phytophthora</taxon>
    </lineage>
</organism>
<proteinExistence type="predicted"/>